<evidence type="ECO:0000313" key="3">
    <source>
        <dbReference type="Proteomes" id="UP001611383"/>
    </source>
</evidence>
<feature type="signal peptide" evidence="1">
    <location>
        <begin position="1"/>
        <end position="23"/>
    </location>
</feature>
<evidence type="ECO:0000313" key="2">
    <source>
        <dbReference type="EMBL" id="WNG46426.1"/>
    </source>
</evidence>
<keyword evidence="3" id="KW-1185">Reference proteome</keyword>
<sequence length="526" mass="56703">MATFIPTRAFVRPALLLSFLALACENPPPPTTPDLPQVSILVIEPNTVGKSVKLSLSVSGCAQVQSLEVLDNNEVVKRVSYGSTPTLVELGVNELRFTRGISASLSLTARVTCDDGRANVSQAQSATFFPVEEVVEPQEANSQVVTDYFVVEGSGANAAFIGCGREGNKSILYRVKKSDPLHPDALEMPFPCDVTTTITDRKPAGTGWRWVWTRDKGAFAIAPDFKGYTGQIDKRVEFVTVGPDGDALLYEPGSIVRWTPAGKQKWISQAFSVDGGELLAEPLVRPGSLETTTFVVPLLGDFRTGNNIIRVGVLKYLDGVLQNVQDIESVPANDLVPPVAFDPAGTVFYLATQGEKAANVRACKIGGTDLCRAGSGTRLWMTDDLPGIMAGLVSYDNGTRLAAISTNRTWLLDVKSGSASEGKPVNKDQQPLTTNGALITRYAQQGSGSYSSSFYLLNSAVPTTNNPMPYPVEIVATDAAEKGELYRYQVPGGSLFGAVDDAGELWLRIGPRLVKPFSPTWYRERR</sequence>
<evidence type="ECO:0000256" key="1">
    <source>
        <dbReference type="SAM" id="SignalP"/>
    </source>
</evidence>
<proteinExistence type="predicted"/>
<feature type="chain" id="PRO_5047510364" description="Lipoprotein" evidence="1">
    <location>
        <begin position="24"/>
        <end position="526"/>
    </location>
</feature>
<reference evidence="2 3" key="1">
    <citation type="submission" date="2019-08" db="EMBL/GenBank/DDBJ databases">
        <title>Archangium and Cystobacter genomes.</title>
        <authorList>
            <person name="Chen I.-C.K."/>
            <person name="Wielgoss S."/>
        </authorList>
    </citation>
    <scope>NUCLEOTIDE SEQUENCE [LARGE SCALE GENOMIC DNA]</scope>
    <source>
        <strain evidence="2 3">Cbm 6</strain>
    </source>
</reference>
<accession>A0ABY9WRL1</accession>
<dbReference type="RefSeq" id="WP_395822792.1">
    <property type="nucleotide sequence ID" value="NZ_CP043494.1"/>
</dbReference>
<dbReference type="Proteomes" id="UP001611383">
    <property type="component" value="Chromosome"/>
</dbReference>
<dbReference type="EMBL" id="CP043494">
    <property type="protein sequence ID" value="WNG46426.1"/>
    <property type="molecule type" value="Genomic_DNA"/>
</dbReference>
<name>A0ABY9WRL1_9BACT</name>
<protein>
    <recommendedName>
        <fullName evidence="4">Lipoprotein</fullName>
    </recommendedName>
</protein>
<keyword evidence="1" id="KW-0732">Signal</keyword>
<gene>
    <name evidence="2" type="ORF">F0U60_21620</name>
</gene>
<evidence type="ECO:0008006" key="4">
    <source>
        <dbReference type="Google" id="ProtNLM"/>
    </source>
</evidence>
<organism evidence="2 3">
    <name type="scientific">Archangium minus</name>
    <dbReference type="NCBI Taxonomy" id="83450"/>
    <lineage>
        <taxon>Bacteria</taxon>
        <taxon>Pseudomonadati</taxon>
        <taxon>Myxococcota</taxon>
        <taxon>Myxococcia</taxon>
        <taxon>Myxococcales</taxon>
        <taxon>Cystobacterineae</taxon>
        <taxon>Archangiaceae</taxon>
        <taxon>Archangium</taxon>
    </lineage>
</organism>